<dbReference type="HOGENOM" id="CLU_1887113_0_0_1"/>
<dbReference type="EMBL" id="KI440853">
    <property type="protein sequence ID" value="ERS95461.1"/>
    <property type="molecule type" value="Genomic_DNA"/>
</dbReference>
<dbReference type="Proteomes" id="UP000018087">
    <property type="component" value="Unassembled WGS sequence"/>
</dbReference>
<organism evidence="2 3">
    <name type="scientific">Sporothrix schenckii (strain ATCC 58251 / de Perez 2211183)</name>
    <name type="common">Rose-picker's disease fungus</name>
    <dbReference type="NCBI Taxonomy" id="1391915"/>
    <lineage>
        <taxon>Eukaryota</taxon>
        <taxon>Fungi</taxon>
        <taxon>Dikarya</taxon>
        <taxon>Ascomycota</taxon>
        <taxon>Pezizomycotina</taxon>
        <taxon>Sordariomycetes</taxon>
        <taxon>Sordariomycetidae</taxon>
        <taxon>Ophiostomatales</taxon>
        <taxon>Ophiostomataceae</taxon>
        <taxon>Sporothrix</taxon>
    </lineage>
</organism>
<feature type="coiled-coil region" evidence="1">
    <location>
        <begin position="92"/>
        <end position="119"/>
    </location>
</feature>
<name>U7PKN2_SPOS1</name>
<protein>
    <submittedName>
        <fullName evidence="2">Uncharacterized protein</fullName>
    </submittedName>
</protein>
<keyword evidence="1" id="KW-0175">Coiled coil</keyword>
<reference evidence="3" key="1">
    <citation type="journal article" date="2014" name="Genome Announc.">
        <title>Genome sequence of the pathogenic fungus Sporothrix schenckii (ATCC 58251).</title>
        <authorList>
            <person name="Cuomo C.A."/>
            <person name="Rodriguez-Del Valle N."/>
            <person name="Perez-Sanchez L."/>
            <person name="Abouelleil A."/>
            <person name="Goldberg J."/>
            <person name="Young S."/>
            <person name="Zeng Q."/>
            <person name="Birren B.W."/>
        </authorList>
    </citation>
    <scope>NUCLEOTIDE SEQUENCE [LARGE SCALE GENOMIC DNA]</scope>
    <source>
        <strain evidence="3">ATCC 58251 / de Perez 2211183</strain>
    </source>
</reference>
<dbReference type="AlphaFoldDB" id="U7PKN2"/>
<keyword evidence="3" id="KW-1185">Reference proteome</keyword>
<accession>U7PKN2</accession>
<evidence type="ECO:0000313" key="2">
    <source>
        <dbReference type="EMBL" id="ERS95461.1"/>
    </source>
</evidence>
<evidence type="ECO:0000256" key="1">
    <source>
        <dbReference type="SAM" id="Coils"/>
    </source>
</evidence>
<proteinExistence type="predicted"/>
<evidence type="ECO:0000313" key="3">
    <source>
        <dbReference type="Proteomes" id="UP000018087"/>
    </source>
</evidence>
<sequence>MRTRSRSLARRCYYGVTALVVLARKEIDTILARTGLATDEFVEASGVLAGASDDAALHRMFVDKAIQLVLPLSRTTQSLDGVFGLDDFRTARDKFLEKINAANATIATMKAEAIEQQQQLEQAGRVATNVVGGRG</sequence>
<gene>
    <name evidence="2" type="ORF">HMPREF1624_07977</name>
</gene>